<dbReference type="AlphaFoldDB" id="A0A2P2KGL7"/>
<organism evidence="1">
    <name type="scientific">Rhizophora mucronata</name>
    <name type="common">Asiatic mangrove</name>
    <dbReference type="NCBI Taxonomy" id="61149"/>
    <lineage>
        <taxon>Eukaryota</taxon>
        <taxon>Viridiplantae</taxon>
        <taxon>Streptophyta</taxon>
        <taxon>Embryophyta</taxon>
        <taxon>Tracheophyta</taxon>
        <taxon>Spermatophyta</taxon>
        <taxon>Magnoliopsida</taxon>
        <taxon>eudicotyledons</taxon>
        <taxon>Gunneridae</taxon>
        <taxon>Pentapetalae</taxon>
        <taxon>rosids</taxon>
        <taxon>fabids</taxon>
        <taxon>Malpighiales</taxon>
        <taxon>Rhizophoraceae</taxon>
        <taxon>Rhizophora</taxon>
    </lineage>
</organism>
<dbReference type="EMBL" id="GGEC01024382">
    <property type="protein sequence ID" value="MBX04866.1"/>
    <property type="molecule type" value="Transcribed_RNA"/>
</dbReference>
<evidence type="ECO:0000313" key="1">
    <source>
        <dbReference type="EMBL" id="MBX04866.1"/>
    </source>
</evidence>
<protein>
    <submittedName>
        <fullName evidence="1">Uncharacterized protein</fullName>
    </submittedName>
</protein>
<accession>A0A2P2KGL7</accession>
<name>A0A2P2KGL7_RHIMU</name>
<reference evidence="1" key="1">
    <citation type="submission" date="2018-02" db="EMBL/GenBank/DDBJ databases">
        <title>Rhizophora mucronata_Transcriptome.</title>
        <authorList>
            <person name="Meera S.P."/>
            <person name="Sreeshan A."/>
            <person name="Augustine A."/>
        </authorList>
    </citation>
    <scope>NUCLEOTIDE SEQUENCE</scope>
    <source>
        <tissue evidence="1">Leaf</tissue>
    </source>
</reference>
<sequence length="75" mass="8151">MLPAMSLLSAVAIHSQIMEFTACGSSSWGQWPASSSLIMNPEQCCFSMATLDLESEIGSFMPCTIKTLFSKPSKR</sequence>
<proteinExistence type="predicted"/>